<sequence>MLMNISWILETTKHLASLECWLRFGNSQKPARLPFPPSSSPPSFPIQPPAKTLATSNPVAMAPRPPLHPPQAFDLDRFNDIPPGFGEPSPLSSNPAFDKAFLMAAFSGDLRRVKQAARALGRGAEGRRLAEKMGSVMDGSGMRLIHLAALGGSLPVCRYLLEDLGLDVNVEGPFGGTAIEAAMARQNVELVRYFLDRGADTGKLDTEGRTLLHFASKVGNYEIVKLLLLKGAHVNAINLGGTPLHLAASSGLDDIVKILLEHGADHNIALSGTDYTALVLATIARSTKCVKLLLEAGADVDGIGKETPLMIAATAGSTDILKCLVLAGADANVTNTYGFTPIQIVALSGRREDVEILFPFTSRLSNVRDWSVDGVIRHAISVPPAKEAMLASAKSKAHKAFKNGNYLVATKNYDEAMRLDPGNVTLLSNRSLCWLRFGNARKALDDAQLCKMMRPGWPKACYREGTALMLLKDYEKACGAFLEGVKLEPWNAEIEEGLREALESLKTSGSCTRKDLLDQHQLVGTVN</sequence>
<feature type="region of interest" description="Disordered" evidence="2">
    <location>
        <begin position="32"/>
        <end position="73"/>
    </location>
</feature>
<dbReference type="PROSITE" id="PS50088">
    <property type="entry name" value="ANK_REPEAT"/>
    <property type="match status" value="5"/>
</dbReference>
<dbReference type="PANTHER" id="PTHR46224:SF20">
    <property type="entry name" value="OS02G0491900 PROTEIN"/>
    <property type="match status" value="1"/>
</dbReference>
<feature type="repeat" description="ANK" evidence="1">
    <location>
        <begin position="273"/>
        <end position="305"/>
    </location>
</feature>
<dbReference type="PROSITE" id="PS50297">
    <property type="entry name" value="ANK_REP_REGION"/>
    <property type="match status" value="4"/>
</dbReference>
<dbReference type="InterPro" id="IPR011990">
    <property type="entry name" value="TPR-like_helical_dom_sf"/>
</dbReference>
<keyword evidence="4" id="KW-1185">Reference proteome</keyword>
<dbReference type="SUPFAM" id="SSF48403">
    <property type="entry name" value="Ankyrin repeat"/>
    <property type="match status" value="1"/>
</dbReference>
<gene>
    <name evidence="3" type="ORF">QYE76_065616</name>
</gene>
<dbReference type="SUPFAM" id="SSF48452">
    <property type="entry name" value="TPR-like"/>
    <property type="match status" value="1"/>
</dbReference>
<dbReference type="PRINTS" id="PR01415">
    <property type="entry name" value="ANKYRIN"/>
</dbReference>
<dbReference type="Pfam" id="PF12796">
    <property type="entry name" value="Ank_2"/>
    <property type="match status" value="2"/>
</dbReference>
<name>A0AAD8S8U8_LOLMU</name>
<proteinExistence type="predicted"/>
<feature type="repeat" description="ANK" evidence="1">
    <location>
        <begin position="174"/>
        <end position="206"/>
    </location>
</feature>
<dbReference type="InterPro" id="IPR002110">
    <property type="entry name" value="Ankyrin_rpt"/>
</dbReference>
<dbReference type="Gene3D" id="1.25.40.10">
    <property type="entry name" value="Tetratricopeptide repeat domain"/>
    <property type="match status" value="1"/>
</dbReference>
<dbReference type="AlphaFoldDB" id="A0AAD8S8U8"/>
<dbReference type="InterPro" id="IPR019734">
    <property type="entry name" value="TPR_rpt"/>
</dbReference>
<keyword evidence="1" id="KW-0040">ANK repeat</keyword>
<feature type="compositionally biased region" description="Pro residues" evidence="2">
    <location>
        <begin position="33"/>
        <end position="48"/>
    </location>
</feature>
<dbReference type="SMART" id="SM00028">
    <property type="entry name" value="TPR"/>
    <property type="match status" value="2"/>
</dbReference>
<reference evidence="3" key="1">
    <citation type="submission" date="2023-07" db="EMBL/GenBank/DDBJ databases">
        <title>A chromosome-level genome assembly of Lolium multiflorum.</title>
        <authorList>
            <person name="Chen Y."/>
            <person name="Copetti D."/>
            <person name="Kolliker R."/>
            <person name="Studer B."/>
        </authorList>
    </citation>
    <scope>NUCLEOTIDE SEQUENCE</scope>
    <source>
        <strain evidence="3">02402/16</strain>
        <tissue evidence="3">Leaf</tissue>
    </source>
</reference>
<dbReference type="InterPro" id="IPR036770">
    <property type="entry name" value="Ankyrin_rpt-contain_sf"/>
</dbReference>
<dbReference type="SMART" id="SM00248">
    <property type="entry name" value="ANK"/>
    <property type="match status" value="7"/>
</dbReference>
<dbReference type="Gene3D" id="1.25.40.20">
    <property type="entry name" value="Ankyrin repeat-containing domain"/>
    <property type="match status" value="3"/>
</dbReference>
<dbReference type="InterPro" id="IPR051616">
    <property type="entry name" value="Cul2-RING_E3_ligase_SR"/>
</dbReference>
<evidence type="ECO:0000313" key="3">
    <source>
        <dbReference type="EMBL" id="KAK1647811.1"/>
    </source>
</evidence>
<protein>
    <submittedName>
        <fullName evidence="3">Uncharacterized protein</fullName>
    </submittedName>
</protein>
<evidence type="ECO:0000256" key="2">
    <source>
        <dbReference type="SAM" id="MobiDB-lite"/>
    </source>
</evidence>
<comment type="caution">
    <text evidence="3">The sequence shown here is derived from an EMBL/GenBank/DDBJ whole genome shotgun (WGS) entry which is preliminary data.</text>
</comment>
<organism evidence="3 4">
    <name type="scientific">Lolium multiflorum</name>
    <name type="common">Italian ryegrass</name>
    <name type="synonym">Lolium perenne subsp. multiflorum</name>
    <dbReference type="NCBI Taxonomy" id="4521"/>
    <lineage>
        <taxon>Eukaryota</taxon>
        <taxon>Viridiplantae</taxon>
        <taxon>Streptophyta</taxon>
        <taxon>Embryophyta</taxon>
        <taxon>Tracheophyta</taxon>
        <taxon>Spermatophyta</taxon>
        <taxon>Magnoliopsida</taxon>
        <taxon>Liliopsida</taxon>
        <taxon>Poales</taxon>
        <taxon>Poaceae</taxon>
        <taxon>BOP clade</taxon>
        <taxon>Pooideae</taxon>
        <taxon>Poodae</taxon>
        <taxon>Poeae</taxon>
        <taxon>Poeae Chloroplast Group 2 (Poeae type)</taxon>
        <taxon>Loliodinae</taxon>
        <taxon>Loliinae</taxon>
        <taxon>Lolium</taxon>
    </lineage>
</organism>
<evidence type="ECO:0000256" key="1">
    <source>
        <dbReference type="PROSITE-ProRule" id="PRU00023"/>
    </source>
</evidence>
<feature type="repeat" description="ANK" evidence="1">
    <location>
        <begin position="207"/>
        <end position="239"/>
    </location>
</feature>
<evidence type="ECO:0000313" key="4">
    <source>
        <dbReference type="Proteomes" id="UP001231189"/>
    </source>
</evidence>
<accession>A0AAD8S8U8</accession>
<dbReference type="EMBL" id="JAUUTY010000004">
    <property type="protein sequence ID" value="KAK1647811.1"/>
    <property type="molecule type" value="Genomic_DNA"/>
</dbReference>
<dbReference type="PANTHER" id="PTHR46224">
    <property type="entry name" value="ANKYRIN REPEAT FAMILY PROTEIN"/>
    <property type="match status" value="1"/>
</dbReference>
<feature type="repeat" description="ANK" evidence="1">
    <location>
        <begin position="239"/>
        <end position="271"/>
    </location>
</feature>
<dbReference type="Proteomes" id="UP001231189">
    <property type="component" value="Unassembled WGS sequence"/>
</dbReference>
<feature type="repeat" description="ANK" evidence="1">
    <location>
        <begin position="304"/>
        <end position="336"/>
    </location>
</feature>
<dbReference type="Pfam" id="PF00023">
    <property type="entry name" value="Ank"/>
    <property type="match status" value="1"/>
</dbReference>